<protein>
    <recommendedName>
        <fullName evidence="8">Adhesion protein</fullName>
    </recommendedName>
</protein>
<dbReference type="FunFam" id="3.40.50.1980:FF:000074">
    <property type="entry name" value="Adhesion protein"/>
    <property type="match status" value="1"/>
</dbReference>
<feature type="region of interest" description="Disordered" evidence="5">
    <location>
        <begin position="341"/>
        <end position="373"/>
    </location>
</feature>
<dbReference type="GO" id="GO:0030001">
    <property type="term" value="P:metal ion transport"/>
    <property type="evidence" value="ECO:0007669"/>
    <property type="project" value="InterPro"/>
</dbReference>
<evidence type="ECO:0000256" key="5">
    <source>
        <dbReference type="SAM" id="MobiDB-lite"/>
    </source>
</evidence>
<gene>
    <name evidence="6" type="ordered locus">BCG_2078</name>
</gene>
<dbReference type="EMBL" id="AM408590">
    <property type="protein sequence ID" value="CAL72066.1"/>
    <property type="molecule type" value="Genomic_DNA"/>
</dbReference>
<dbReference type="KEGG" id="mbb:BCG_2078"/>
<evidence type="ECO:0000256" key="1">
    <source>
        <dbReference type="ARBA" id="ARBA00004196"/>
    </source>
</evidence>
<dbReference type="Pfam" id="PF01297">
    <property type="entry name" value="ZnuA"/>
    <property type="match status" value="1"/>
</dbReference>
<dbReference type="Gene3D" id="3.40.50.1980">
    <property type="entry name" value="Nitrogenase molybdenum iron protein domain"/>
    <property type="match status" value="2"/>
</dbReference>
<reference evidence="6 7" key="1">
    <citation type="journal article" date="2007" name="Proc. Natl. Acad. Sci. U.S.A.">
        <title>Genome plasticity of BCG and impact on vaccine efficacy.</title>
        <authorList>
            <person name="Brosch R."/>
            <person name="Gordon S.V."/>
            <person name="Garnier T."/>
            <person name="Eiglmeier K."/>
            <person name="Frigui W."/>
            <person name="Valenti P."/>
            <person name="Dos Santos S."/>
            <person name="Duthoy S."/>
            <person name="Lacroix C."/>
            <person name="Garcia-Pelayo C."/>
            <person name="Inwald J.K."/>
            <person name="Golby P."/>
            <person name="Garcia J.N."/>
            <person name="Hewinson R.G."/>
            <person name="Behr M.A."/>
            <person name="Quail M.A."/>
            <person name="Churcher C."/>
            <person name="Barrell B.G."/>
            <person name="Parkhill J."/>
            <person name="Cole S.T."/>
        </authorList>
    </citation>
    <scope>NUCLEOTIDE SEQUENCE [LARGE SCALE GENOMIC DNA]</scope>
    <source>
        <strain evidence="7">BCG / Pasteur 1173P2</strain>
    </source>
</reference>
<dbReference type="AlphaFoldDB" id="A0A0H3M5B2"/>
<evidence type="ECO:0000256" key="2">
    <source>
        <dbReference type="ARBA" id="ARBA00022448"/>
    </source>
</evidence>
<comment type="subcellular location">
    <subcellularLocation>
        <location evidence="1">Cell envelope</location>
    </subcellularLocation>
</comment>
<feature type="compositionally biased region" description="Basic and acidic residues" evidence="5">
    <location>
        <begin position="413"/>
        <end position="440"/>
    </location>
</feature>
<feature type="compositionally biased region" description="Basic residues" evidence="5">
    <location>
        <begin position="49"/>
        <end position="62"/>
    </location>
</feature>
<accession>A0A0H3M5B2</accession>
<feature type="region of interest" description="Disordered" evidence="5">
    <location>
        <begin position="39"/>
        <end position="77"/>
    </location>
</feature>
<feature type="region of interest" description="Disordered" evidence="5">
    <location>
        <begin position="392"/>
        <end position="461"/>
    </location>
</feature>
<name>A0A0H3M5B2_MYCBP</name>
<dbReference type="InterPro" id="IPR050492">
    <property type="entry name" value="Bact_metal-bind_prot9"/>
</dbReference>
<dbReference type="GO" id="GO:0030313">
    <property type="term" value="C:cell envelope"/>
    <property type="evidence" value="ECO:0007669"/>
    <property type="project" value="UniProtKB-SubCell"/>
</dbReference>
<evidence type="ECO:0000313" key="7">
    <source>
        <dbReference type="Proteomes" id="UP000001472"/>
    </source>
</evidence>
<keyword evidence="2" id="KW-0813">Transport</keyword>
<dbReference type="SUPFAM" id="SSF53807">
    <property type="entry name" value="Helical backbone' metal receptor"/>
    <property type="match status" value="1"/>
</dbReference>
<evidence type="ECO:0000313" key="6">
    <source>
        <dbReference type="EMBL" id="CAL72066.1"/>
    </source>
</evidence>
<dbReference type="GO" id="GO:0046872">
    <property type="term" value="F:metal ion binding"/>
    <property type="evidence" value="ECO:0007669"/>
    <property type="project" value="UniProtKB-KW"/>
</dbReference>
<proteinExistence type="predicted"/>
<dbReference type="InterPro" id="IPR006127">
    <property type="entry name" value="ZnuA-like"/>
</dbReference>
<feature type="compositionally biased region" description="Basic residues" evidence="5">
    <location>
        <begin position="392"/>
        <end position="405"/>
    </location>
</feature>
<dbReference type="PANTHER" id="PTHR42953">
    <property type="entry name" value="HIGH-AFFINITY ZINC UPTAKE SYSTEM PROTEIN ZNUA-RELATED"/>
    <property type="match status" value="1"/>
</dbReference>
<evidence type="ECO:0008006" key="8">
    <source>
        <dbReference type="Google" id="ProtNLM"/>
    </source>
</evidence>
<keyword evidence="4" id="KW-0732">Signal</keyword>
<evidence type="ECO:0000256" key="4">
    <source>
        <dbReference type="ARBA" id="ARBA00022729"/>
    </source>
</evidence>
<feature type="compositionally biased region" description="Basic and acidic residues" evidence="5">
    <location>
        <begin position="347"/>
        <end position="373"/>
    </location>
</feature>
<dbReference type="Proteomes" id="UP000001472">
    <property type="component" value="Chromosome"/>
</dbReference>
<dbReference type="SMR" id="A0A0H3M5B2"/>
<dbReference type="HOGENOM" id="CLU_053832_0_0_11"/>
<organism evidence="6 7">
    <name type="scientific">Mycobacterium bovis (strain BCG / Pasteur 1173P2)</name>
    <dbReference type="NCBI Taxonomy" id="410289"/>
    <lineage>
        <taxon>Bacteria</taxon>
        <taxon>Bacillati</taxon>
        <taxon>Actinomycetota</taxon>
        <taxon>Actinomycetes</taxon>
        <taxon>Mycobacteriales</taxon>
        <taxon>Mycobacteriaceae</taxon>
        <taxon>Mycobacterium</taxon>
        <taxon>Mycobacterium tuberculosis complex</taxon>
    </lineage>
</organism>
<dbReference type="PANTHER" id="PTHR42953:SF1">
    <property type="entry name" value="METAL-BINDING PROTEIN HI_0362-RELATED"/>
    <property type="match status" value="1"/>
</dbReference>
<evidence type="ECO:0000256" key="3">
    <source>
        <dbReference type="ARBA" id="ARBA00022723"/>
    </source>
</evidence>
<sequence length="511" mass="54558">MATPVILVTGHEGTAAVTADLLGLLTDHGTATLRSVAPGSVRRADPRPRCHRREQRRRHRASMKSAIHPDHHPRRLPRCPVLRRDQVVLEMIVITMVGRPSGPGERKWDVWGSVARAVTGGHVPVKSILTGAHADPHSYQASPADAAAIVDAELVIYNGGGYDPWVDQVLAGHPGVQAVDAYSLLGAVGDDDAPNEHVFYDPNVAKAVAATIADRLADLDPSNSGNYRANAAEFSRGADAIAISEHAIATTYPDAAVIATEPVVHYLLAAAGLKNRTPATFIAANENGNDPTPADMAAVLDMIAGREVAALLVNPQTPTAATDELQVAARRAGVPITELTETLPSGTDRDQFCAADRPDRRGRSLRADHADRGLSARGHRVGDLLPTALVCHRRSGGRGRPRRASARPGNCVRRTDGRGSRPGCPDRRGTPRDVFADHPRRGGRPGRGCPGRRDRDLGGLRRGFRRRRHPAVAGAWSPGVGVRGHHLVCDLPDLLVAPAAPLTSRSRFRPL</sequence>
<keyword evidence="3" id="KW-0479">Metal-binding</keyword>